<feature type="transmembrane region" description="Helical" evidence="1">
    <location>
        <begin position="54"/>
        <end position="74"/>
    </location>
</feature>
<feature type="transmembrane region" description="Helical" evidence="1">
    <location>
        <begin position="12"/>
        <end position="34"/>
    </location>
</feature>
<keyword evidence="1" id="KW-0472">Membrane</keyword>
<dbReference type="AlphaFoldDB" id="A0A2N1J0Q7"/>
<proteinExistence type="predicted"/>
<sequence>MRKKSLLSYEAKVILIIVTLLLLIFLPIPIFDTLVKIKQYVVVTYEKFIAPFPIWVQLLVIIVPFIIAITIKIIQKNRCKYTQDIFYGIKWTWSWNKQSVVNLKCYCPTCNEELYYDDTVSYDKLTVRKFEFVCEKCNKVIGSIPNENKNLHSSKIINNEIERIIKRRVSQM</sequence>
<keyword evidence="1" id="KW-1133">Transmembrane helix</keyword>
<dbReference type="RefSeq" id="WP_101185549.1">
    <property type="nucleotide sequence ID" value="NZ_CP031218.1"/>
</dbReference>
<protein>
    <submittedName>
        <fullName evidence="2">Uncharacterized protein</fullName>
    </submittedName>
</protein>
<dbReference type="EMBL" id="NXIF01000041">
    <property type="protein sequence ID" value="PKI80145.1"/>
    <property type="molecule type" value="Genomic_DNA"/>
</dbReference>
<dbReference type="OrthoDB" id="5349156at2"/>
<comment type="caution">
    <text evidence="2">The sequence shown here is derived from an EMBL/GenBank/DDBJ whole genome shotgun (WGS) entry which is preliminary data.</text>
</comment>
<keyword evidence="1" id="KW-0812">Transmembrane</keyword>
<evidence type="ECO:0000256" key="1">
    <source>
        <dbReference type="SAM" id="Phobius"/>
    </source>
</evidence>
<dbReference type="Proteomes" id="UP000233248">
    <property type="component" value="Unassembled WGS sequence"/>
</dbReference>
<evidence type="ECO:0000313" key="3">
    <source>
        <dbReference type="Proteomes" id="UP000233248"/>
    </source>
</evidence>
<reference evidence="2 3" key="1">
    <citation type="submission" date="2017-09" db="EMBL/GenBank/DDBJ databases">
        <title>Genomics of the genus Arcobacter.</title>
        <authorList>
            <person name="Perez-Cataluna A."/>
            <person name="Figueras M.J."/>
            <person name="Salas-Masso N."/>
        </authorList>
    </citation>
    <scope>NUCLEOTIDE SEQUENCE [LARGE SCALE GENOMIC DNA]</scope>
    <source>
        <strain evidence="2 3">DSM 18005</strain>
    </source>
</reference>
<name>A0A2N1J0Q7_9BACT</name>
<dbReference type="KEGG" id="ahs:AHALO_0004"/>
<organism evidence="2 3">
    <name type="scientific">Malaciobacter halophilus</name>
    <dbReference type="NCBI Taxonomy" id="197482"/>
    <lineage>
        <taxon>Bacteria</taxon>
        <taxon>Pseudomonadati</taxon>
        <taxon>Campylobacterota</taxon>
        <taxon>Epsilonproteobacteria</taxon>
        <taxon>Campylobacterales</taxon>
        <taxon>Arcobacteraceae</taxon>
        <taxon>Malaciobacter</taxon>
    </lineage>
</organism>
<gene>
    <name evidence="2" type="ORF">CP960_11010</name>
</gene>
<keyword evidence="3" id="KW-1185">Reference proteome</keyword>
<evidence type="ECO:0000313" key="2">
    <source>
        <dbReference type="EMBL" id="PKI80145.1"/>
    </source>
</evidence>
<accession>A0A2N1J0Q7</accession>